<dbReference type="EMBL" id="AP021888">
    <property type="protein sequence ID" value="BBP44070.1"/>
    <property type="molecule type" value="Genomic_DNA"/>
</dbReference>
<evidence type="ECO:0000256" key="3">
    <source>
        <dbReference type="ARBA" id="ARBA00023054"/>
    </source>
</evidence>
<evidence type="ECO:0000256" key="6">
    <source>
        <dbReference type="SAM" id="Phobius"/>
    </source>
</evidence>
<keyword evidence="8" id="KW-1185">Reference proteome</keyword>
<keyword evidence="3 5" id="KW-0175">Coiled coil</keyword>
<evidence type="ECO:0000313" key="7">
    <source>
        <dbReference type="EMBL" id="BBP44070.1"/>
    </source>
</evidence>
<comment type="similarity">
    <text evidence="2">Belongs to the RmuC family.</text>
</comment>
<evidence type="ECO:0000256" key="5">
    <source>
        <dbReference type="SAM" id="Coils"/>
    </source>
</evidence>
<proteinExistence type="inferred from homology"/>
<keyword evidence="6" id="KW-0472">Membrane</keyword>
<feature type="coiled-coil region" evidence="5">
    <location>
        <begin position="38"/>
        <end position="96"/>
    </location>
</feature>
<keyword evidence="6" id="KW-0812">Transmembrane</keyword>
<protein>
    <submittedName>
        <fullName evidence="7">DNA recombination protein RmuC</fullName>
    </submittedName>
</protein>
<accession>A0A6F8PQ02</accession>
<dbReference type="GO" id="GO:0006310">
    <property type="term" value="P:DNA recombination"/>
    <property type="evidence" value="ECO:0007669"/>
    <property type="project" value="UniProtKB-KW"/>
</dbReference>
<evidence type="ECO:0000256" key="2">
    <source>
        <dbReference type="ARBA" id="ARBA00009840"/>
    </source>
</evidence>
<dbReference type="Pfam" id="PF02646">
    <property type="entry name" value="RmuC"/>
    <property type="match status" value="1"/>
</dbReference>
<evidence type="ECO:0000313" key="8">
    <source>
        <dbReference type="Proteomes" id="UP000501466"/>
    </source>
</evidence>
<feature type="coiled-coil region" evidence="5">
    <location>
        <begin position="195"/>
        <end position="222"/>
    </location>
</feature>
<feature type="coiled-coil region" evidence="5">
    <location>
        <begin position="122"/>
        <end position="149"/>
    </location>
</feature>
<name>A0A6F8PQ02_9GAMM</name>
<keyword evidence="6" id="KW-1133">Transmembrane helix</keyword>
<feature type="transmembrane region" description="Helical" evidence="6">
    <location>
        <begin position="6"/>
        <end position="25"/>
    </location>
</feature>
<comment type="function">
    <text evidence="1">Involved in DNA recombination.</text>
</comment>
<dbReference type="PANTHER" id="PTHR30563:SF0">
    <property type="entry name" value="DNA RECOMBINATION PROTEIN RMUC"/>
    <property type="match status" value="1"/>
</dbReference>
<dbReference type="Proteomes" id="UP000501466">
    <property type="component" value="Chromosome"/>
</dbReference>
<dbReference type="InterPro" id="IPR003798">
    <property type="entry name" value="DNA_recombination_RmuC"/>
</dbReference>
<evidence type="ECO:0000256" key="4">
    <source>
        <dbReference type="ARBA" id="ARBA00023172"/>
    </source>
</evidence>
<dbReference type="KEGG" id="tzo:THMIRHAT_18160"/>
<evidence type="ECO:0000256" key="1">
    <source>
        <dbReference type="ARBA" id="ARBA00003416"/>
    </source>
</evidence>
<keyword evidence="4" id="KW-0233">DNA recombination</keyword>
<dbReference type="PANTHER" id="PTHR30563">
    <property type="entry name" value="DNA RECOMBINATION PROTEIN RMUC"/>
    <property type="match status" value="1"/>
</dbReference>
<organism evidence="7 8">
    <name type="scientific">Thiosulfativibrio zosterae</name>
    <dbReference type="NCBI Taxonomy" id="2675053"/>
    <lineage>
        <taxon>Bacteria</taxon>
        <taxon>Pseudomonadati</taxon>
        <taxon>Pseudomonadota</taxon>
        <taxon>Gammaproteobacteria</taxon>
        <taxon>Thiotrichales</taxon>
        <taxon>Piscirickettsiaceae</taxon>
        <taxon>Thiosulfativibrio</taxon>
    </lineage>
</organism>
<dbReference type="RefSeq" id="WP_243831427.1">
    <property type="nucleotide sequence ID" value="NZ_AP021888.1"/>
</dbReference>
<dbReference type="AlphaFoldDB" id="A0A6F8PQ02"/>
<reference evidence="8" key="1">
    <citation type="submission" date="2019-11" db="EMBL/GenBank/DDBJ databases">
        <title>Isolation and characterization of two novel species in the genus Thiomicrorhabdus.</title>
        <authorList>
            <person name="Mochizuki J."/>
            <person name="Kojima H."/>
            <person name="Fukui M."/>
        </authorList>
    </citation>
    <scope>NUCLEOTIDE SEQUENCE [LARGE SCALE GENOMIC DNA]</scope>
    <source>
        <strain evidence="8">AkT22</strain>
    </source>
</reference>
<sequence length="475" mass="54458">MTFNLETLTLYIPFVVVLILIFISLHQYHQRRLQQLALEQLQQQLLEKNMINEKIEHQLALLQPYELQSKLLAAKIDELEAQVASLNSLITSQQESFESLQGKYQALRVELAENQVTLIKEQDAYQEKLQIFEQAKQQMSQEFQRLAQDVLETKQVQITQQSKTLIGGMIEPMQQVMQQFKDRIELVHKEDLEGRASLAEQLKQLQALNSRMSDDAKNLTQALKGDSKLQGNWGEMILEKLLESSGLRKGVEFEREKVLEEDGHRMRPDVILNLPGQKHIVIDAKVSLTAYELAINAASPQEIKKHAQEHLSSLSRHIKTLAEKSYQNLNLITAPDFVLMFIPIEGAYLMAIESDPSIFEKAFDQKVAVITPTTLFTTLKTIEQLWRYERQSEYTQQLIKRAAEVHDKFVGFIENFEKVGKQLSNAQTIYNTAKNQLFQGSGNLVRQAQMLKELAGKTKKEIPTELLAEADLLDE</sequence>
<gene>
    <name evidence="7" type="primary">rmuC</name>
    <name evidence="7" type="ORF">THMIRHAT_18160</name>
</gene>